<dbReference type="InterPro" id="IPR011990">
    <property type="entry name" value="TPR-like_helical_dom_sf"/>
</dbReference>
<proteinExistence type="predicted"/>
<dbReference type="SMART" id="SM00028">
    <property type="entry name" value="TPR"/>
    <property type="match status" value="2"/>
</dbReference>
<keyword evidence="6" id="KW-1185">Reference proteome</keyword>
<feature type="transmembrane region" description="Helical" evidence="4">
    <location>
        <begin position="247"/>
        <end position="269"/>
    </location>
</feature>
<feature type="transmembrane region" description="Helical" evidence="4">
    <location>
        <begin position="323"/>
        <end position="347"/>
    </location>
</feature>
<keyword evidence="4" id="KW-0472">Membrane</keyword>
<dbReference type="STRING" id="1300347.I601_2593"/>
<feature type="transmembrane region" description="Helical" evidence="4">
    <location>
        <begin position="222"/>
        <end position="241"/>
    </location>
</feature>
<evidence type="ECO:0000256" key="3">
    <source>
        <dbReference type="PROSITE-ProRule" id="PRU00339"/>
    </source>
</evidence>
<dbReference type="Gene3D" id="1.25.40.10">
    <property type="entry name" value="Tetratricopeptide repeat domain"/>
    <property type="match status" value="1"/>
</dbReference>
<dbReference type="InterPro" id="IPR019734">
    <property type="entry name" value="TPR_rpt"/>
</dbReference>
<dbReference type="KEGG" id="ndk:I601_2593"/>
<dbReference type="PATRIC" id="fig|1300347.3.peg.2585"/>
<feature type="transmembrane region" description="Helical" evidence="4">
    <location>
        <begin position="290"/>
        <end position="311"/>
    </location>
</feature>
<dbReference type="Pfam" id="PF13432">
    <property type="entry name" value="TPR_16"/>
    <property type="match status" value="2"/>
</dbReference>
<evidence type="ECO:0000313" key="6">
    <source>
        <dbReference type="Proteomes" id="UP000077868"/>
    </source>
</evidence>
<evidence type="ECO:0000256" key="1">
    <source>
        <dbReference type="ARBA" id="ARBA00022737"/>
    </source>
</evidence>
<evidence type="ECO:0000256" key="4">
    <source>
        <dbReference type="SAM" id="Phobius"/>
    </source>
</evidence>
<name>A0A1A9GL34_9ACTN</name>
<reference evidence="5 6" key="1">
    <citation type="submission" date="2016-03" db="EMBL/GenBank/DDBJ databases">
        <title>Complete genome sequence of a soil Actinobacterium, Nocardioides dokdonensis FR1436.</title>
        <authorList>
            <person name="Kwon S.-K."/>
            <person name="Kim K."/>
            <person name="Kim J.F."/>
        </authorList>
    </citation>
    <scope>NUCLEOTIDE SEQUENCE [LARGE SCALE GENOMIC DNA]</scope>
    <source>
        <strain evidence="5 6">FR1436</strain>
    </source>
</reference>
<organism evidence="5 6">
    <name type="scientific">Nocardioides dokdonensis FR1436</name>
    <dbReference type="NCBI Taxonomy" id="1300347"/>
    <lineage>
        <taxon>Bacteria</taxon>
        <taxon>Bacillati</taxon>
        <taxon>Actinomycetota</taxon>
        <taxon>Actinomycetes</taxon>
        <taxon>Propionibacteriales</taxon>
        <taxon>Nocardioidaceae</taxon>
        <taxon>Nocardioides</taxon>
    </lineage>
</organism>
<dbReference type="Proteomes" id="UP000077868">
    <property type="component" value="Chromosome"/>
</dbReference>
<keyword evidence="2 3" id="KW-0802">TPR repeat</keyword>
<dbReference type="PANTHER" id="PTHR45586">
    <property type="entry name" value="TPR REPEAT-CONTAINING PROTEIN PA4667"/>
    <property type="match status" value="1"/>
</dbReference>
<dbReference type="PANTHER" id="PTHR45586:SF1">
    <property type="entry name" value="LIPOPOLYSACCHARIDE ASSEMBLY PROTEIN B"/>
    <property type="match status" value="1"/>
</dbReference>
<dbReference type="Pfam" id="PF14559">
    <property type="entry name" value="TPR_19"/>
    <property type="match status" value="1"/>
</dbReference>
<sequence length="355" mass="37772">MSREQVRSRAQHLLDLRRPAEAEAVVRTHLGQEPEDVDALVLLARALMDQDRHDEGGRVVRAALRLDPEHYSAVLTLVDVSTRADDPTSALGAADRALALHPDSWTSHYARARALLTGPRPLPAEALDCVNRGLRTAPHEPSLHNLAGVCLDAMMHPDEARTAFEEALRLDPQHVLAGANLAGLDAEGGRLRRGARRLTAALAEHPGEAALHRLLAVVATRFALRLLGVAAVAALVLGVELGNGASWSLRALTGAALLVGVALVTRSFLRDLPRGPGGWVGRVARGSTGYARLALVLLALALPVLVVLAFAPADVAAGTGITVLVLLRLSLLVVAVAWFVRVVLGLVRPRSRRAR</sequence>
<dbReference type="InterPro" id="IPR051012">
    <property type="entry name" value="CellSynth/LPSAsmb/PSIAsmb"/>
</dbReference>
<evidence type="ECO:0000256" key="2">
    <source>
        <dbReference type="ARBA" id="ARBA00022803"/>
    </source>
</evidence>
<feature type="repeat" description="TPR" evidence="3">
    <location>
        <begin position="141"/>
        <end position="174"/>
    </location>
</feature>
<dbReference type="AlphaFoldDB" id="A0A1A9GL34"/>
<gene>
    <name evidence="5" type="ORF">I601_2593</name>
</gene>
<keyword evidence="1" id="KW-0677">Repeat</keyword>
<keyword evidence="4" id="KW-0812">Transmembrane</keyword>
<dbReference type="PROSITE" id="PS50005">
    <property type="entry name" value="TPR"/>
    <property type="match status" value="1"/>
</dbReference>
<evidence type="ECO:0000313" key="5">
    <source>
        <dbReference type="EMBL" id="ANH39009.1"/>
    </source>
</evidence>
<dbReference type="EMBL" id="CP015079">
    <property type="protein sequence ID" value="ANH39009.1"/>
    <property type="molecule type" value="Genomic_DNA"/>
</dbReference>
<accession>A0A1A9GL34</accession>
<dbReference type="SUPFAM" id="SSF48452">
    <property type="entry name" value="TPR-like"/>
    <property type="match status" value="1"/>
</dbReference>
<dbReference type="RefSeq" id="WP_068110323.1">
    <property type="nucleotide sequence ID" value="NZ_CP015079.1"/>
</dbReference>
<protein>
    <submittedName>
        <fullName evidence="5">Tetratricopeptide repeat protein</fullName>
    </submittedName>
</protein>
<keyword evidence="4" id="KW-1133">Transmembrane helix</keyword>